<evidence type="ECO:0000313" key="2">
    <source>
        <dbReference type="Proteomes" id="UP000541558"/>
    </source>
</evidence>
<dbReference type="Proteomes" id="UP000541558">
    <property type="component" value="Unassembled WGS sequence"/>
</dbReference>
<comment type="caution">
    <text evidence="1">The sequence shown here is derived from an EMBL/GenBank/DDBJ whole genome shotgun (WGS) entry which is preliminary data.</text>
</comment>
<keyword evidence="2" id="KW-1185">Reference proteome</keyword>
<dbReference type="AlphaFoldDB" id="A0A8H5F4C4"/>
<protein>
    <submittedName>
        <fullName evidence="1">Uncharacterized protein</fullName>
    </submittedName>
</protein>
<name>A0A8H5F4C4_9AGAR</name>
<organism evidence="1 2">
    <name type="scientific">Ephemerocybe angulata</name>
    <dbReference type="NCBI Taxonomy" id="980116"/>
    <lineage>
        <taxon>Eukaryota</taxon>
        <taxon>Fungi</taxon>
        <taxon>Dikarya</taxon>
        <taxon>Basidiomycota</taxon>
        <taxon>Agaricomycotina</taxon>
        <taxon>Agaricomycetes</taxon>
        <taxon>Agaricomycetidae</taxon>
        <taxon>Agaricales</taxon>
        <taxon>Agaricineae</taxon>
        <taxon>Psathyrellaceae</taxon>
        <taxon>Ephemerocybe</taxon>
    </lineage>
</organism>
<reference evidence="1 2" key="1">
    <citation type="journal article" date="2020" name="ISME J.">
        <title>Uncovering the hidden diversity of litter-decomposition mechanisms in mushroom-forming fungi.</title>
        <authorList>
            <person name="Floudas D."/>
            <person name="Bentzer J."/>
            <person name="Ahren D."/>
            <person name="Johansson T."/>
            <person name="Persson P."/>
            <person name="Tunlid A."/>
        </authorList>
    </citation>
    <scope>NUCLEOTIDE SEQUENCE [LARGE SCALE GENOMIC DNA]</scope>
    <source>
        <strain evidence="1 2">CBS 175.51</strain>
    </source>
</reference>
<dbReference type="OrthoDB" id="2720314at2759"/>
<proteinExistence type="predicted"/>
<dbReference type="EMBL" id="JAACJK010000167">
    <property type="protein sequence ID" value="KAF5323097.1"/>
    <property type="molecule type" value="Genomic_DNA"/>
</dbReference>
<gene>
    <name evidence="1" type="ORF">D9611_009362</name>
</gene>
<sequence length="335" mass="36756">MSLLEPNDFDEVLGGPELLNTITALQDICSSATDEGSQAGREMLKQLVEQLRARLNDPSAPFDLSDSLERSKIQLKGTLALRAPTEIGEAVAASRNLGSGILWSDDFMNRHLMMLFDRSEHNATFIRNVIEAFLFRAITMMLPSHDLLLVPEDRGGPSGSLEVPRMGGVDYTLIVKSPSAAKIHVDVPNWLPIDLDKSQGERIDSAFFVAVADGPLESLGDSQLPAVVLEMSARAKSLGKSHVRGALTSGTRWVFIALELNPDNGGAKYWVSEEVEFLRSLIGARDFAWSKEGKPALIAAILSTWIQQSFEELKEDEWFFTRTLPVPDEMGGSGE</sequence>
<evidence type="ECO:0000313" key="1">
    <source>
        <dbReference type="EMBL" id="KAF5323097.1"/>
    </source>
</evidence>
<accession>A0A8H5F4C4</accession>